<dbReference type="EMBL" id="KQ997520">
    <property type="protein sequence ID" value="KZV44179.1"/>
    <property type="molecule type" value="Genomic_DNA"/>
</dbReference>
<evidence type="ECO:0000313" key="3">
    <source>
        <dbReference type="Proteomes" id="UP000250235"/>
    </source>
</evidence>
<evidence type="ECO:0000256" key="1">
    <source>
        <dbReference type="SAM" id="SignalP"/>
    </source>
</evidence>
<accession>A0A2Z7CHQ6</accession>
<keyword evidence="1" id="KW-0732">Signal</keyword>
<organism evidence="2 3">
    <name type="scientific">Dorcoceras hygrometricum</name>
    <dbReference type="NCBI Taxonomy" id="472368"/>
    <lineage>
        <taxon>Eukaryota</taxon>
        <taxon>Viridiplantae</taxon>
        <taxon>Streptophyta</taxon>
        <taxon>Embryophyta</taxon>
        <taxon>Tracheophyta</taxon>
        <taxon>Spermatophyta</taxon>
        <taxon>Magnoliopsida</taxon>
        <taxon>eudicotyledons</taxon>
        <taxon>Gunneridae</taxon>
        <taxon>Pentapetalae</taxon>
        <taxon>asterids</taxon>
        <taxon>lamiids</taxon>
        <taxon>Lamiales</taxon>
        <taxon>Gesneriaceae</taxon>
        <taxon>Didymocarpoideae</taxon>
        <taxon>Trichosporeae</taxon>
        <taxon>Loxocarpinae</taxon>
        <taxon>Dorcoceras</taxon>
    </lineage>
</organism>
<dbReference type="Proteomes" id="UP000250235">
    <property type="component" value="Unassembled WGS sequence"/>
</dbReference>
<dbReference type="AlphaFoldDB" id="A0A2Z7CHQ6"/>
<gene>
    <name evidence="2" type="ORF">F511_22531</name>
</gene>
<keyword evidence="3" id="KW-1185">Reference proteome</keyword>
<reference evidence="2 3" key="1">
    <citation type="journal article" date="2015" name="Proc. Natl. Acad. Sci. U.S.A.">
        <title>The resurrection genome of Boea hygrometrica: A blueprint for survival of dehydration.</title>
        <authorList>
            <person name="Xiao L."/>
            <person name="Yang G."/>
            <person name="Zhang L."/>
            <person name="Yang X."/>
            <person name="Zhao S."/>
            <person name="Ji Z."/>
            <person name="Zhou Q."/>
            <person name="Hu M."/>
            <person name="Wang Y."/>
            <person name="Chen M."/>
            <person name="Xu Y."/>
            <person name="Jin H."/>
            <person name="Xiao X."/>
            <person name="Hu G."/>
            <person name="Bao F."/>
            <person name="Hu Y."/>
            <person name="Wan P."/>
            <person name="Li L."/>
            <person name="Deng X."/>
            <person name="Kuang T."/>
            <person name="Xiang C."/>
            <person name="Zhu J.K."/>
            <person name="Oliver M.J."/>
            <person name="He Y."/>
        </authorList>
    </citation>
    <scope>NUCLEOTIDE SEQUENCE [LARGE SCALE GENOMIC DNA]</scope>
    <source>
        <strain evidence="3">cv. XS01</strain>
    </source>
</reference>
<name>A0A2Z7CHQ6_9LAMI</name>
<feature type="chain" id="PRO_5016297658" evidence="1">
    <location>
        <begin position="23"/>
        <end position="57"/>
    </location>
</feature>
<feature type="signal peptide" evidence="1">
    <location>
        <begin position="1"/>
        <end position="22"/>
    </location>
</feature>
<proteinExistence type="predicted"/>
<evidence type="ECO:0000313" key="2">
    <source>
        <dbReference type="EMBL" id="KZV44179.1"/>
    </source>
</evidence>
<sequence length="57" mass="6364">MEGLKKIVLMIFMFLVYSRVKGRSMIFQDYVLAVANSIAREPIPSPPPPQVSMAPTP</sequence>
<protein>
    <submittedName>
        <fullName evidence="2">Uncharacterized protein</fullName>
    </submittedName>
</protein>